<dbReference type="InterPro" id="IPR025338">
    <property type="entry name" value="DUF4244"/>
</dbReference>
<gene>
    <name evidence="2" type="ORF">GCM10022223_58480</name>
</gene>
<evidence type="ECO:0008006" key="4">
    <source>
        <dbReference type="Google" id="ProtNLM"/>
    </source>
</evidence>
<dbReference type="EMBL" id="BAAAZO010000011">
    <property type="protein sequence ID" value="GAA3632548.1"/>
    <property type="molecule type" value="Genomic_DNA"/>
</dbReference>
<evidence type="ECO:0000313" key="3">
    <source>
        <dbReference type="Proteomes" id="UP001501074"/>
    </source>
</evidence>
<organism evidence="2 3">
    <name type="scientific">Kineosporia mesophila</name>
    <dbReference type="NCBI Taxonomy" id="566012"/>
    <lineage>
        <taxon>Bacteria</taxon>
        <taxon>Bacillati</taxon>
        <taxon>Actinomycetota</taxon>
        <taxon>Actinomycetes</taxon>
        <taxon>Kineosporiales</taxon>
        <taxon>Kineosporiaceae</taxon>
        <taxon>Kineosporia</taxon>
    </lineage>
</organism>
<accession>A0ABP7AH75</accession>
<feature type="transmembrane region" description="Helical" evidence="1">
    <location>
        <begin position="63"/>
        <end position="81"/>
    </location>
</feature>
<reference evidence="3" key="1">
    <citation type="journal article" date="2019" name="Int. J. Syst. Evol. Microbiol.">
        <title>The Global Catalogue of Microorganisms (GCM) 10K type strain sequencing project: providing services to taxonomists for standard genome sequencing and annotation.</title>
        <authorList>
            <consortium name="The Broad Institute Genomics Platform"/>
            <consortium name="The Broad Institute Genome Sequencing Center for Infectious Disease"/>
            <person name="Wu L."/>
            <person name="Ma J."/>
        </authorList>
    </citation>
    <scope>NUCLEOTIDE SEQUENCE [LARGE SCALE GENOMIC DNA]</scope>
    <source>
        <strain evidence="3">JCM 16902</strain>
    </source>
</reference>
<dbReference type="Proteomes" id="UP001501074">
    <property type="component" value="Unassembled WGS sequence"/>
</dbReference>
<keyword evidence="1" id="KW-1133">Transmembrane helix</keyword>
<comment type="caution">
    <text evidence="2">The sequence shown here is derived from an EMBL/GenBank/DDBJ whole genome shotgun (WGS) entry which is preliminary data.</text>
</comment>
<keyword evidence="1" id="KW-0472">Membrane</keyword>
<protein>
    <recommendedName>
        <fullName evidence="4">DUF4244 domain-containing protein</fullName>
    </recommendedName>
</protein>
<name>A0ABP7AH75_9ACTN</name>
<dbReference type="Pfam" id="PF14029">
    <property type="entry name" value="DUF4244"/>
    <property type="match status" value="1"/>
</dbReference>
<keyword evidence="3" id="KW-1185">Reference proteome</keyword>
<sequence length="100" mass="10366">MAAIGAADPAGGTGHGERTAMQLSTISSAHRFQEWFSAGLLRCRESVGSTRPTRERGASTAEYAMTMLAACAFAGVLLAIIRSSAVKGLVLAIIQKALSI</sequence>
<proteinExistence type="predicted"/>
<evidence type="ECO:0000313" key="2">
    <source>
        <dbReference type="EMBL" id="GAA3632548.1"/>
    </source>
</evidence>
<keyword evidence="1" id="KW-0812">Transmembrane</keyword>
<evidence type="ECO:0000256" key="1">
    <source>
        <dbReference type="SAM" id="Phobius"/>
    </source>
</evidence>